<dbReference type="InterPro" id="IPR006439">
    <property type="entry name" value="HAD-SF_hydro_IA"/>
</dbReference>
<gene>
    <name evidence="2" type="primary">yihX</name>
    <name evidence="2" type="ORF">GTPT_0520</name>
</gene>
<organism evidence="2 3">
    <name type="scientific">Tatumella ptyseos ATCC 33301</name>
    <dbReference type="NCBI Taxonomy" id="1005995"/>
    <lineage>
        <taxon>Bacteria</taxon>
        <taxon>Pseudomonadati</taxon>
        <taxon>Pseudomonadota</taxon>
        <taxon>Gammaproteobacteria</taxon>
        <taxon>Enterobacterales</taxon>
        <taxon>Erwiniaceae</taxon>
        <taxon>Tatumella</taxon>
    </lineage>
</organism>
<dbReference type="InterPro" id="IPR036412">
    <property type="entry name" value="HAD-like_sf"/>
</dbReference>
<keyword evidence="3" id="KW-1185">Reference proteome</keyword>
<dbReference type="NCBIfam" id="NF006991">
    <property type="entry name" value="PRK09456.1"/>
    <property type="match status" value="1"/>
</dbReference>
<name>A0A085JPF0_9GAMM</name>
<evidence type="ECO:0000313" key="2">
    <source>
        <dbReference type="EMBL" id="KFD22346.1"/>
    </source>
</evidence>
<protein>
    <submittedName>
        <fullName evidence="2">Putative haloacid dehalogenase-like hydrolase</fullName>
        <ecNumber evidence="2">3.-.-.-</ecNumber>
        <ecNumber evidence="2">3.1.3.-</ecNumber>
    </submittedName>
</protein>
<dbReference type="Pfam" id="PF13419">
    <property type="entry name" value="HAD_2"/>
    <property type="match status" value="1"/>
</dbReference>
<sequence length="201" mass="22727">MLYIFDLGNVIVDIDFKRALGVWSHLSGVPLALLQHRFTFDEAFEQHERGELTDQQFAASLCKMLEINLSYAQFAAGWQAIFVGARNEVVAQMNALRAQGHRVVILSNTNNLHCEFWPEHYPQVTDAADAVYLSQQMQMRKPEAKIYQTVLEKEGVTAQDAIFFDDNPQNIEAAQRLGIKSVLVTGPETLREWFSASVATH</sequence>
<dbReference type="Gene3D" id="3.40.50.1000">
    <property type="entry name" value="HAD superfamily/HAD-like"/>
    <property type="match status" value="1"/>
</dbReference>
<dbReference type="GO" id="GO:0046872">
    <property type="term" value="F:metal ion binding"/>
    <property type="evidence" value="ECO:0007669"/>
    <property type="project" value="UniProtKB-KW"/>
</dbReference>
<dbReference type="PANTHER" id="PTHR43611:SF3">
    <property type="entry name" value="FLAVIN MONONUCLEOTIDE HYDROLASE 1, CHLOROPLATIC"/>
    <property type="match status" value="1"/>
</dbReference>
<dbReference type="EC" id="3.-.-.-" evidence="2"/>
<reference evidence="2 3" key="1">
    <citation type="submission" date="2014-05" db="EMBL/GenBank/DDBJ databases">
        <title>ATOL: Assembling a taxonomically balanced genome-scale reconstruction of the evolutionary history of the Enterobacteriaceae.</title>
        <authorList>
            <person name="Plunkett G.III."/>
            <person name="Neeno-Eckwall E.C."/>
            <person name="Glasner J.D."/>
            <person name="Perna N.T."/>
        </authorList>
    </citation>
    <scope>NUCLEOTIDE SEQUENCE [LARGE SCALE GENOMIC DNA]</scope>
    <source>
        <strain evidence="2 3">ATCC 33301</strain>
    </source>
</reference>
<accession>A0A085JPF0</accession>
<dbReference type="GO" id="GO:0016787">
    <property type="term" value="F:hydrolase activity"/>
    <property type="evidence" value="ECO:0007669"/>
    <property type="project" value="UniProtKB-KW"/>
</dbReference>
<dbReference type="InterPro" id="IPR023198">
    <property type="entry name" value="PGP-like_dom2"/>
</dbReference>
<evidence type="ECO:0000313" key="3">
    <source>
        <dbReference type="Proteomes" id="UP000028602"/>
    </source>
</evidence>
<dbReference type="SFLD" id="SFLDS00003">
    <property type="entry name" value="Haloacid_Dehalogenase"/>
    <property type="match status" value="1"/>
</dbReference>
<proteinExistence type="predicted"/>
<dbReference type="EMBL" id="JMPR01000008">
    <property type="protein sequence ID" value="KFD22346.1"/>
    <property type="molecule type" value="Genomic_DNA"/>
</dbReference>
<dbReference type="RefSeq" id="WP_025901588.1">
    <property type="nucleotide sequence ID" value="NZ_ATMJ01000015.1"/>
</dbReference>
<keyword evidence="1" id="KW-0479">Metal-binding</keyword>
<dbReference type="PANTHER" id="PTHR43611">
    <property type="entry name" value="ALPHA-D-GLUCOSE 1-PHOSPHATE PHOSPHATASE"/>
    <property type="match status" value="1"/>
</dbReference>
<dbReference type="NCBIfam" id="TIGR01509">
    <property type="entry name" value="HAD-SF-IA-v3"/>
    <property type="match status" value="1"/>
</dbReference>
<dbReference type="SUPFAM" id="SSF56784">
    <property type="entry name" value="HAD-like"/>
    <property type="match status" value="1"/>
</dbReference>
<comment type="caution">
    <text evidence="2">The sequence shown here is derived from an EMBL/GenBank/DDBJ whole genome shotgun (WGS) entry which is preliminary data.</text>
</comment>
<dbReference type="Proteomes" id="UP000028602">
    <property type="component" value="Unassembled WGS sequence"/>
</dbReference>
<dbReference type="AlphaFoldDB" id="A0A085JPF0"/>
<dbReference type="EC" id="3.1.3.-" evidence="2"/>
<dbReference type="InterPro" id="IPR023214">
    <property type="entry name" value="HAD_sf"/>
</dbReference>
<dbReference type="CDD" id="cd02603">
    <property type="entry name" value="HAD_sEH-N_like"/>
    <property type="match status" value="1"/>
</dbReference>
<dbReference type="OrthoDB" id="9797415at2"/>
<dbReference type="eggNOG" id="COG1011">
    <property type="taxonomic scope" value="Bacteria"/>
</dbReference>
<dbReference type="InterPro" id="IPR041492">
    <property type="entry name" value="HAD_2"/>
</dbReference>
<dbReference type="Gene3D" id="1.10.150.240">
    <property type="entry name" value="Putative phosphatase, domain 2"/>
    <property type="match status" value="1"/>
</dbReference>
<evidence type="ECO:0000256" key="1">
    <source>
        <dbReference type="ARBA" id="ARBA00022723"/>
    </source>
</evidence>
<dbReference type="SFLD" id="SFLDG01129">
    <property type="entry name" value="C1.5:_HAD__Beta-PGM__Phosphata"/>
    <property type="match status" value="1"/>
</dbReference>
<dbReference type="PRINTS" id="PR00413">
    <property type="entry name" value="HADHALOGNASE"/>
</dbReference>
<keyword evidence="2" id="KW-0378">Hydrolase</keyword>